<dbReference type="EMBL" id="JAHIBW010000001">
    <property type="protein sequence ID" value="KAG7313386.1"/>
    <property type="molecule type" value="Genomic_DNA"/>
</dbReference>
<protein>
    <recommendedName>
        <fullName evidence="6">G-protein coupled receptors family 2 profile 2 domain-containing protein</fullName>
    </recommendedName>
</protein>
<accession>A0ABQ7R7W8</accession>
<reference evidence="7 8" key="1">
    <citation type="submission" date="2021-06" db="EMBL/GenBank/DDBJ databases">
        <title>A haploid diamondback moth (Plutella xylostella L.) genome assembly resolves 31 chromosomes and identifies a diamide resistance mutation.</title>
        <authorList>
            <person name="Ward C.M."/>
            <person name="Perry K.D."/>
            <person name="Baker G."/>
            <person name="Powis K."/>
            <person name="Heckel D.G."/>
            <person name="Baxter S.W."/>
        </authorList>
    </citation>
    <scope>NUCLEOTIDE SEQUENCE [LARGE SCALE GENOMIC DNA]</scope>
    <source>
        <strain evidence="7 8">LV</strain>
        <tissue evidence="7">Single pupa</tissue>
    </source>
</reference>
<feature type="transmembrane region" description="Helical" evidence="5">
    <location>
        <begin position="251"/>
        <end position="272"/>
    </location>
</feature>
<keyword evidence="4 5" id="KW-0472">Membrane</keyword>
<evidence type="ECO:0000256" key="1">
    <source>
        <dbReference type="ARBA" id="ARBA00004141"/>
    </source>
</evidence>
<dbReference type="InterPro" id="IPR017981">
    <property type="entry name" value="GPCR_2-like_7TM"/>
</dbReference>
<feature type="transmembrane region" description="Helical" evidence="5">
    <location>
        <begin position="162"/>
        <end position="186"/>
    </location>
</feature>
<feature type="transmembrane region" description="Helical" evidence="5">
    <location>
        <begin position="207"/>
        <end position="231"/>
    </location>
</feature>
<comment type="subcellular location">
    <subcellularLocation>
        <location evidence="1">Membrane</location>
        <topology evidence="1">Multi-pass membrane protein</topology>
    </subcellularLocation>
</comment>
<organism evidence="7 8">
    <name type="scientific">Plutella xylostella</name>
    <name type="common">Diamondback moth</name>
    <name type="synonym">Plutella maculipennis</name>
    <dbReference type="NCBI Taxonomy" id="51655"/>
    <lineage>
        <taxon>Eukaryota</taxon>
        <taxon>Metazoa</taxon>
        <taxon>Ecdysozoa</taxon>
        <taxon>Arthropoda</taxon>
        <taxon>Hexapoda</taxon>
        <taxon>Insecta</taxon>
        <taxon>Pterygota</taxon>
        <taxon>Neoptera</taxon>
        <taxon>Endopterygota</taxon>
        <taxon>Lepidoptera</taxon>
        <taxon>Glossata</taxon>
        <taxon>Ditrysia</taxon>
        <taxon>Yponomeutoidea</taxon>
        <taxon>Plutellidae</taxon>
        <taxon>Plutella</taxon>
    </lineage>
</organism>
<dbReference type="Pfam" id="PF00002">
    <property type="entry name" value="7tm_2"/>
    <property type="match status" value="1"/>
</dbReference>
<evidence type="ECO:0000256" key="5">
    <source>
        <dbReference type="SAM" id="Phobius"/>
    </source>
</evidence>
<keyword evidence="3 5" id="KW-1133">Transmembrane helix</keyword>
<keyword evidence="8" id="KW-1185">Reference proteome</keyword>
<dbReference type="Gene3D" id="1.20.1070.10">
    <property type="entry name" value="Rhodopsin 7-helix transmembrane proteins"/>
    <property type="match status" value="1"/>
</dbReference>
<comment type="caution">
    <text evidence="7">The sequence shown here is derived from an EMBL/GenBank/DDBJ whole genome shotgun (WGS) entry which is preliminary data.</text>
</comment>
<dbReference type="InterPro" id="IPR000832">
    <property type="entry name" value="GPCR_2_secretin-like"/>
</dbReference>
<dbReference type="PROSITE" id="PS50261">
    <property type="entry name" value="G_PROTEIN_RECEP_F2_4"/>
    <property type="match status" value="1"/>
</dbReference>
<gene>
    <name evidence="7" type="ORF">JYU34_000502</name>
</gene>
<dbReference type="InterPro" id="IPR050332">
    <property type="entry name" value="GPCR_2"/>
</dbReference>
<dbReference type="PANTHER" id="PTHR45620">
    <property type="entry name" value="PDF RECEPTOR-LIKE PROTEIN-RELATED"/>
    <property type="match status" value="1"/>
</dbReference>
<feature type="domain" description="G-protein coupled receptors family 2 profile 2" evidence="6">
    <location>
        <begin position="90"/>
        <end position="349"/>
    </location>
</feature>
<feature type="transmembrane region" description="Helical" evidence="5">
    <location>
        <begin position="127"/>
        <end position="150"/>
    </location>
</feature>
<evidence type="ECO:0000256" key="3">
    <source>
        <dbReference type="ARBA" id="ARBA00022989"/>
    </source>
</evidence>
<feature type="transmembrane region" description="Helical" evidence="5">
    <location>
        <begin position="293"/>
        <end position="313"/>
    </location>
</feature>
<feature type="transmembrane region" description="Helical" evidence="5">
    <location>
        <begin position="95"/>
        <end position="115"/>
    </location>
</feature>
<proteinExistence type="predicted"/>
<feature type="transmembrane region" description="Helical" evidence="5">
    <location>
        <begin position="325"/>
        <end position="348"/>
    </location>
</feature>
<keyword evidence="2 5" id="KW-0812">Transmembrane</keyword>
<evidence type="ECO:0000256" key="2">
    <source>
        <dbReference type="ARBA" id="ARBA00022692"/>
    </source>
</evidence>
<evidence type="ECO:0000313" key="7">
    <source>
        <dbReference type="EMBL" id="KAG7313386.1"/>
    </source>
</evidence>
<evidence type="ECO:0000259" key="6">
    <source>
        <dbReference type="PROSITE" id="PS50261"/>
    </source>
</evidence>
<dbReference type="PRINTS" id="PR00249">
    <property type="entry name" value="GPCRSECRETIN"/>
</dbReference>
<sequence>MVTCVGLPPWRERLLCNIARSNASVTAPLSYRRCSDNGLWMGRRENETSVNGWTNYTSCFPTQAQVLLMKVYDNNNIEDAQTKFEVAQNTRYLEFAGFTLSLAALLVSLYVFHAYRCLRNIRTRIHQGLFIAISIQVVIRLMIYIDQALIRKYAWYTGFEDIAPVCISLYILLETAINSMFTWMLIEGLYLYKVVIANTLRTTVNFRLYNIIGWGAPVFVTSVWATCTAAYYNKEPTDICWYGYNFQPLFWIVQGPRLAVIVVNMIFLICIMRSLIIKLQQQACNELQTVRKATRAALVLLPLLGITNVLSLVDAPLDHRVGFAVWSYVSHVLRSFQGFFIALTYCFLNGEVREVLVRSYMAAHEQVNRSRLNRPQDRSNLYHFRFTDRGREGTTAQFVFGAAPEEPRESR</sequence>
<dbReference type="Proteomes" id="UP000823941">
    <property type="component" value="Chromosome 1"/>
</dbReference>
<dbReference type="PANTHER" id="PTHR45620:SF17">
    <property type="entry name" value="PDF RECEPTOR"/>
    <property type="match status" value="1"/>
</dbReference>
<name>A0ABQ7R7W8_PLUXY</name>
<evidence type="ECO:0000256" key="4">
    <source>
        <dbReference type="ARBA" id="ARBA00023136"/>
    </source>
</evidence>
<evidence type="ECO:0000313" key="8">
    <source>
        <dbReference type="Proteomes" id="UP000823941"/>
    </source>
</evidence>